<keyword evidence="1" id="KW-0472">Membrane</keyword>
<protein>
    <recommendedName>
        <fullName evidence="4">DUF748 domain-containing protein</fullName>
    </recommendedName>
</protein>
<keyword evidence="1" id="KW-0812">Transmembrane</keyword>
<dbReference type="OrthoDB" id="9806239at2"/>
<dbReference type="RefSeq" id="WP_027473027.1">
    <property type="nucleotide sequence ID" value="NZ_BAMD01000025.1"/>
</dbReference>
<dbReference type="EMBL" id="BAMD01000025">
    <property type="protein sequence ID" value="GAF03517.1"/>
    <property type="molecule type" value="Genomic_DNA"/>
</dbReference>
<keyword evidence="1" id="KW-1133">Transmembrane helix</keyword>
<dbReference type="AlphaFoldDB" id="W7Y5U3"/>
<reference evidence="2 3" key="1">
    <citation type="journal article" date="2014" name="Genome Announc.">
        <title>Draft Genome Sequence of Cytophaga fermentans JCM 21142T, a Facultative Anaerobe Isolated from Marine Mud.</title>
        <authorList>
            <person name="Starns D."/>
            <person name="Oshima K."/>
            <person name="Suda W."/>
            <person name="Iino T."/>
            <person name="Yuki M."/>
            <person name="Inoue J."/>
            <person name="Kitamura K."/>
            <person name="Iida T."/>
            <person name="Darby A."/>
            <person name="Hattori M."/>
            <person name="Ohkuma M."/>
        </authorList>
    </citation>
    <scope>NUCLEOTIDE SEQUENCE [LARGE SCALE GENOMIC DNA]</scope>
    <source>
        <strain evidence="2 3">JCM 21142</strain>
    </source>
</reference>
<keyword evidence="3" id="KW-1185">Reference proteome</keyword>
<dbReference type="GO" id="GO:0005886">
    <property type="term" value="C:plasma membrane"/>
    <property type="evidence" value="ECO:0007669"/>
    <property type="project" value="TreeGrafter"/>
</dbReference>
<dbReference type="InterPro" id="IPR052894">
    <property type="entry name" value="AsmA-related"/>
</dbReference>
<feature type="transmembrane region" description="Helical" evidence="1">
    <location>
        <begin position="7"/>
        <end position="29"/>
    </location>
</feature>
<dbReference type="STRING" id="869213.GCA_000517085_03648"/>
<organism evidence="2 3">
    <name type="scientific">Saccharicrinis fermentans DSM 9555 = JCM 21142</name>
    <dbReference type="NCBI Taxonomy" id="869213"/>
    <lineage>
        <taxon>Bacteria</taxon>
        <taxon>Pseudomonadati</taxon>
        <taxon>Bacteroidota</taxon>
        <taxon>Bacteroidia</taxon>
        <taxon>Marinilabiliales</taxon>
        <taxon>Marinilabiliaceae</taxon>
        <taxon>Saccharicrinis</taxon>
    </lineage>
</organism>
<dbReference type="Pfam" id="PF05359">
    <property type="entry name" value="DUF748"/>
    <property type="match status" value="1"/>
</dbReference>
<evidence type="ECO:0000256" key="1">
    <source>
        <dbReference type="SAM" id="Phobius"/>
    </source>
</evidence>
<dbReference type="PANTHER" id="PTHR30441:SF8">
    <property type="entry name" value="DUF748 DOMAIN-CONTAINING PROTEIN"/>
    <property type="match status" value="1"/>
</dbReference>
<sequence>MANVKKRYLIPGIITLLLFIILFFLSTVIKNYLVNNSQQLIGRKLTLEELHINYFKVQLNAHNFTLFEENKKDTFVYFKELLINYDPWKMLSSEYAVAQIRLIEPYIYIENQGKAFNFDSLIPSSDSLATTKDELPDGNDSVKFSIHNIELVKGKFLYHDRAVNNLLEFDKLNLKLPLIAWDSRSSEMGVEFSIGERGIVKIEAEIDQQLAAYNIHFGTENIQLNSFTNYLKDYLYISTLNGLLQSDIHVKGSIESLDNIVINGVARIDSLQIRDNKGSILASARTAQAKMDTLDLGNMRYTINKIYINQPYISAVLEKDMSNWEYFLTPYFANSVQATKQDSLINSKGKENLYYRIDTLVVNNGQVQFADHTLNRPFSYKISDINMEMNTLTELNDAIPLKWAMRFNNNGTYKGETHFSLRTPLNLFYQAQINNLDMHSFSPYTEYYLGYPIISGLFNYECSLEMTPRHLKNDNHLLVKEPEFGRKTNDSTAHKLPLKLALYLIKDAKDNVDFDLPVTGNPSEPGFKLGPLIWKTFGKFIAKTATQPFSSLGKLVGTNPEQLKHIPFEYTQDSLRDEQINTLDKIAEILSKKKDLIFTFRQELAVDEEMSILASKTIKNKYIQDTKPQKIEHWKQIKDQDPLFLAYLNQLSPETTAQTIPQRCLKLVSKTDLAVTFKALYKKRNQLLRDYLLTQKSCDATSIILQNVDFNNMPQDLKKPGYRVVVSIK</sequence>
<gene>
    <name evidence="2" type="ORF">JCM21142_52194</name>
</gene>
<dbReference type="GO" id="GO:0090313">
    <property type="term" value="P:regulation of protein targeting to membrane"/>
    <property type="evidence" value="ECO:0007669"/>
    <property type="project" value="TreeGrafter"/>
</dbReference>
<name>W7Y5U3_9BACT</name>
<evidence type="ECO:0008006" key="4">
    <source>
        <dbReference type="Google" id="ProtNLM"/>
    </source>
</evidence>
<evidence type="ECO:0000313" key="3">
    <source>
        <dbReference type="Proteomes" id="UP000019402"/>
    </source>
</evidence>
<proteinExistence type="predicted"/>
<dbReference type="InterPro" id="IPR008023">
    <property type="entry name" value="DUF748"/>
</dbReference>
<evidence type="ECO:0000313" key="2">
    <source>
        <dbReference type="EMBL" id="GAF03517.1"/>
    </source>
</evidence>
<dbReference type="eggNOG" id="COG2982">
    <property type="taxonomic scope" value="Bacteria"/>
</dbReference>
<comment type="caution">
    <text evidence="2">The sequence shown here is derived from an EMBL/GenBank/DDBJ whole genome shotgun (WGS) entry which is preliminary data.</text>
</comment>
<dbReference type="PANTHER" id="PTHR30441">
    <property type="entry name" value="DUF748 DOMAIN-CONTAINING PROTEIN"/>
    <property type="match status" value="1"/>
</dbReference>
<accession>W7Y5U3</accession>
<dbReference type="Proteomes" id="UP000019402">
    <property type="component" value="Unassembled WGS sequence"/>
</dbReference>